<dbReference type="EMBL" id="CP001322">
    <property type="protein sequence ID" value="ACL02334.1"/>
    <property type="molecule type" value="Genomic_DNA"/>
</dbReference>
<dbReference type="InterPro" id="IPR049704">
    <property type="entry name" value="Aminotrans_3_PPA_site"/>
</dbReference>
<evidence type="ECO:0000256" key="2">
    <source>
        <dbReference type="ARBA" id="ARBA00022898"/>
    </source>
</evidence>
<keyword evidence="2" id="KW-0663">Pyridoxal phosphate</keyword>
<dbReference type="SUPFAM" id="SSF53448">
    <property type="entry name" value="Nucleotide-diphospho-sugar transferases"/>
    <property type="match status" value="1"/>
</dbReference>
<dbReference type="InterPro" id="IPR005814">
    <property type="entry name" value="Aminotrans_3"/>
</dbReference>
<dbReference type="Pfam" id="PF00202">
    <property type="entry name" value="Aminotran_3"/>
    <property type="match status" value="1"/>
</dbReference>
<dbReference type="RefSeq" id="WP_012609773.1">
    <property type="nucleotide sequence ID" value="NC_011768.1"/>
</dbReference>
<keyword evidence="4" id="KW-1185">Reference proteome</keyword>
<keyword evidence="3" id="KW-0808">Transferase</keyword>
<dbReference type="Proteomes" id="UP000000739">
    <property type="component" value="Chromosome"/>
</dbReference>
<evidence type="ECO:0000313" key="4">
    <source>
        <dbReference type="Proteomes" id="UP000000739"/>
    </source>
</evidence>
<name>B8FJQ6_DESAL</name>
<dbReference type="eggNOG" id="COG0001">
    <property type="taxonomic scope" value="Bacteria"/>
</dbReference>
<dbReference type="Gene3D" id="3.90.550.10">
    <property type="entry name" value="Spore Coat Polysaccharide Biosynthesis Protein SpsA, Chain A"/>
    <property type="match status" value="1"/>
</dbReference>
<gene>
    <name evidence="3" type="ordered locus">Dalk_0629</name>
</gene>
<dbReference type="HOGENOM" id="CLU_016922_1_5_7"/>
<proteinExistence type="predicted"/>
<organism evidence="3 4">
    <name type="scientific">Desulfatibacillum aliphaticivorans</name>
    <dbReference type="NCBI Taxonomy" id="218208"/>
    <lineage>
        <taxon>Bacteria</taxon>
        <taxon>Pseudomonadati</taxon>
        <taxon>Thermodesulfobacteriota</taxon>
        <taxon>Desulfobacteria</taxon>
        <taxon>Desulfobacterales</taxon>
        <taxon>Desulfatibacillaceae</taxon>
        <taxon>Desulfatibacillum</taxon>
    </lineage>
</organism>
<keyword evidence="3" id="KW-0032">Aminotransferase</keyword>
<dbReference type="InterPro" id="IPR029044">
    <property type="entry name" value="Nucleotide-diphossugar_trans"/>
</dbReference>
<dbReference type="eggNOG" id="COG1861">
    <property type="taxonomic scope" value="Bacteria"/>
</dbReference>
<dbReference type="SUPFAM" id="SSF53383">
    <property type="entry name" value="PLP-dependent transferases"/>
    <property type="match status" value="1"/>
</dbReference>
<protein>
    <submittedName>
        <fullName evidence="3">Aminotransferase class-III</fullName>
    </submittedName>
</protein>
<dbReference type="Gene3D" id="3.40.640.10">
    <property type="entry name" value="Type I PLP-dependent aspartate aminotransferase-like (Major domain)"/>
    <property type="match status" value="1"/>
</dbReference>
<dbReference type="CDD" id="cd02518">
    <property type="entry name" value="GT2_SpsF"/>
    <property type="match status" value="1"/>
</dbReference>
<dbReference type="InterPro" id="IPR003329">
    <property type="entry name" value="Cytidylyl_trans"/>
</dbReference>
<dbReference type="PROSITE" id="PS00600">
    <property type="entry name" value="AA_TRANSFER_CLASS_3"/>
    <property type="match status" value="1"/>
</dbReference>
<dbReference type="KEGG" id="dal:Dalk_0629"/>
<reference evidence="3 4" key="1">
    <citation type="journal article" date="2012" name="Environ. Microbiol.">
        <title>The genome sequence of Desulfatibacillum alkenivorans AK-01: a blueprint for anaerobic alkane oxidation.</title>
        <authorList>
            <person name="Callaghan A.V."/>
            <person name="Morris B.E."/>
            <person name="Pereira I.A."/>
            <person name="McInerney M.J."/>
            <person name="Austin R.N."/>
            <person name="Groves J.T."/>
            <person name="Kukor J.J."/>
            <person name="Suflita J.M."/>
            <person name="Young L.Y."/>
            <person name="Zylstra G.J."/>
            <person name="Wawrik B."/>
        </authorList>
    </citation>
    <scope>NUCLEOTIDE SEQUENCE [LARGE SCALE GENOMIC DNA]</scope>
    <source>
        <strain evidence="3 4">AK-01</strain>
    </source>
</reference>
<dbReference type="PANTHER" id="PTHR43713">
    <property type="entry name" value="GLUTAMATE-1-SEMIALDEHYDE 2,1-AMINOMUTASE"/>
    <property type="match status" value="1"/>
</dbReference>
<sequence>MILGVIQARMGSTRLPGKVLEDIAGKPMLLHVVSRLQSARLVEKTIVATSTKPGDDPVAQLCARENVPCFRGSENDVLDRFYQTAREHQASVVVRVTGDCPCLDPSVVDKVVAAYQKSKCDYAANILVYTYPDGLDVEVFSLEALETAWKTATLPGDREHVTPLIRNSPDFSRVNVENETELVFKDLRLTVDEPQDLEFVRELYARLGASGFGLEQVLDLLQKEPQLIDINSGKIRNEGFYKTLVKEDPMPGEKLVLDKSEAMLEQAKKLIPSASQTFSKCPTQFVRGAAPVFLQKGQGSHVWDVDGNEFIDFPMALGPIILGHNYPEVTEAATAQARQGIAFSLPHPLEVEVAQMLTEIIPCAEMVRFGKNGSDVTAGAVRAARAYTNRDMIAFCGYHGWQDWYIGTTTRNRGVPETTAALSKGFAYNDLDSLKSLFEKFPGKIAAVIMEPVGVVRPYEGFLQDVKNLAHENGALFIFDEVITGFRLALGGAQEYFGVTPDLACVGKAMANGFPISAVVGRRPVMELFDEIFFSFTFGGEAVSLAAAKATIEVIRSKNIFPHLWELGGILMDGATVLAREFGLEDHINCVGYEPRSLMTFKEKSGAESLLLKSLFQQECLKRGVLFSGGQNICFSHTHADIEHTLRAYRAAMEILAKAIDKNDVEERLEGKPVEPVFRKA</sequence>
<evidence type="ECO:0000256" key="1">
    <source>
        <dbReference type="ARBA" id="ARBA00001933"/>
    </source>
</evidence>
<dbReference type="InterPro" id="IPR015422">
    <property type="entry name" value="PyrdxlP-dep_Trfase_small"/>
</dbReference>
<dbReference type="CDD" id="cd00610">
    <property type="entry name" value="OAT_like"/>
    <property type="match status" value="1"/>
</dbReference>
<dbReference type="GO" id="GO:0030170">
    <property type="term" value="F:pyridoxal phosphate binding"/>
    <property type="evidence" value="ECO:0007669"/>
    <property type="project" value="InterPro"/>
</dbReference>
<dbReference type="Pfam" id="PF02348">
    <property type="entry name" value="CTP_transf_3"/>
    <property type="match status" value="1"/>
</dbReference>
<dbReference type="GO" id="GO:0008483">
    <property type="term" value="F:transaminase activity"/>
    <property type="evidence" value="ECO:0007669"/>
    <property type="project" value="UniProtKB-KW"/>
</dbReference>
<dbReference type="Gene3D" id="3.90.1150.10">
    <property type="entry name" value="Aspartate Aminotransferase, domain 1"/>
    <property type="match status" value="1"/>
</dbReference>
<comment type="cofactor">
    <cofactor evidence="1">
        <name>pyridoxal 5'-phosphate</name>
        <dbReference type="ChEBI" id="CHEBI:597326"/>
    </cofactor>
</comment>
<dbReference type="PANTHER" id="PTHR43713:SF3">
    <property type="entry name" value="GLUTAMATE-1-SEMIALDEHYDE 2,1-AMINOMUTASE 1, CHLOROPLASTIC-RELATED"/>
    <property type="match status" value="1"/>
</dbReference>
<accession>B8FJQ6</accession>
<dbReference type="InterPro" id="IPR015421">
    <property type="entry name" value="PyrdxlP-dep_Trfase_major"/>
</dbReference>
<evidence type="ECO:0000313" key="3">
    <source>
        <dbReference type="EMBL" id="ACL02334.1"/>
    </source>
</evidence>
<dbReference type="AlphaFoldDB" id="B8FJQ6"/>
<dbReference type="InterPro" id="IPR015424">
    <property type="entry name" value="PyrdxlP-dep_Trfase"/>
</dbReference>